<evidence type="ECO:0000313" key="3">
    <source>
        <dbReference type="Proteomes" id="UP001172684"/>
    </source>
</evidence>
<protein>
    <submittedName>
        <fullName evidence="2">Uncharacterized protein</fullName>
    </submittedName>
</protein>
<feature type="region of interest" description="Disordered" evidence="1">
    <location>
        <begin position="1"/>
        <end position="30"/>
    </location>
</feature>
<proteinExistence type="predicted"/>
<name>A0ABQ9NZ66_9PEZI</name>
<evidence type="ECO:0000313" key="2">
    <source>
        <dbReference type="EMBL" id="KAJ9667666.1"/>
    </source>
</evidence>
<feature type="compositionally biased region" description="Polar residues" evidence="1">
    <location>
        <begin position="102"/>
        <end position="113"/>
    </location>
</feature>
<feature type="region of interest" description="Disordered" evidence="1">
    <location>
        <begin position="73"/>
        <end position="173"/>
    </location>
</feature>
<dbReference type="EMBL" id="JAPDRL010000011">
    <property type="protein sequence ID" value="KAJ9667666.1"/>
    <property type="molecule type" value="Genomic_DNA"/>
</dbReference>
<reference evidence="2" key="1">
    <citation type="submission" date="2022-10" db="EMBL/GenBank/DDBJ databases">
        <title>Culturing micro-colonial fungi from biological soil crusts in the Mojave desert and describing Neophaeococcomyces mojavensis, and introducing the new genera and species Taxawa tesnikishii.</title>
        <authorList>
            <person name="Kurbessoian T."/>
            <person name="Stajich J.E."/>
        </authorList>
    </citation>
    <scope>NUCLEOTIDE SEQUENCE</scope>
    <source>
        <strain evidence="2">TK_1</strain>
    </source>
</reference>
<organism evidence="2 3">
    <name type="scientific">Coniosporium apollinis</name>
    <dbReference type="NCBI Taxonomy" id="61459"/>
    <lineage>
        <taxon>Eukaryota</taxon>
        <taxon>Fungi</taxon>
        <taxon>Dikarya</taxon>
        <taxon>Ascomycota</taxon>
        <taxon>Pezizomycotina</taxon>
        <taxon>Dothideomycetes</taxon>
        <taxon>Dothideomycetes incertae sedis</taxon>
        <taxon>Coniosporium</taxon>
    </lineage>
</organism>
<evidence type="ECO:0000256" key="1">
    <source>
        <dbReference type="SAM" id="MobiDB-lite"/>
    </source>
</evidence>
<feature type="compositionally biased region" description="Acidic residues" evidence="1">
    <location>
        <begin position="147"/>
        <end position="164"/>
    </location>
</feature>
<comment type="caution">
    <text evidence="2">The sequence shown here is derived from an EMBL/GenBank/DDBJ whole genome shotgun (WGS) entry which is preliminary data.</text>
</comment>
<accession>A0ABQ9NZ66</accession>
<dbReference type="Proteomes" id="UP001172684">
    <property type="component" value="Unassembled WGS sequence"/>
</dbReference>
<gene>
    <name evidence="2" type="ORF">H2201_002201</name>
</gene>
<keyword evidence="3" id="KW-1185">Reference proteome</keyword>
<sequence length="173" mass="18499">MESRRRRSAVCYPSSRSPTPDPQTPPDRVVSLPVRSSKLIGSPIYCGTSASPVPTAVSGAQSDLRTRLTRLIALDRQLPPSGAIQAAGTDSHKGEEEDNREQAPSSHNTTHTSMDVDEGNSDEKALLGSSYHPHAVSSDHSEYVNTDSDEDSGTEMGEEMDEGGDTGMGKEGW</sequence>